<dbReference type="AlphaFoldDB" id="A0A1I4Q0N0"/>
<sequence length="112" mass="12249">MKTVSTELELTGLLEDSPAVLLLFGGHQCGVCQAIKPQLERLVREHFPGVVTGYIDCQDSAASLCATRGIFSLPVVQLWFEGQRFAEFARVFSIGEVRASMERPYQALMAGG</sequence>
<dbReference type="CDD" id="cd02947">
    <property type="entry name" value="TRX_family"/>
    <property type="match status" value="1"/>
</dbReference>
<gene>
    <name evidence="2" type="ORF">SAMN04487963_2106</name>
</gene>
<dbReference type="RefSeq" id="WP_175481896.1">
    <property type="nucleotide sequence ID" value="NZ_FOUE01000003.1"/>
</dbReference>
<reference evidence="3" key="1">
    <citation type="submission" date="2016-10" db="EMBL/GenBank/DDBJ databases">
        <authorList>
            <person name="Varghese N."/>
            <person name="Submissions S."/>
        </authorList>
    </citation>
    <scope>NUCLEOTIDE SEQUENCE [LARGE SCALE GENOMIC DNA]</scope>
    <source>
        <strain evidence="3">CGMCC 1.7061</strain>
    </source>
</reference>
<dbReference type="Gene3D" id="3.40.30.10">
    <property type="entry name" value="Glutaredoxin"/>
    <property type="match status" value="1"/>
</dbReference>
<evidence type="ECO:0000313" key="2">
    <source>
        <dbReference type="EMBL" id="SFM33426.1"/>
    </source>
</evidence>
<dbReference type="SUPFAM" id="SSF52833">
    <property type="entry name" value="Thioredoxin-like"/>
    <property type="match status" value="1"/>
</dbReference>
<evidence type="ECO:0000259" key="1">
    <source>
        <dbReference type="Pfam" id="PF00085"/>
    </source>
</evidence>
<dbReference type="EMBL" id="FOUE01000003">
    <property type="protein sequence ID" value="SFM33426.1"/>
    <property type="molecule type" value="Genomic_DNA"/>
</dbReference>
<feature type="domain" description="Thioredoxin" evidence="1">
    <location>
        <begin position="15"/>
        <end position="88"/>
    </location>
</feature>
<name>A0A1I4Q0N0_9GAMM</name>
<dbReference type="Pfam" id="PF00085">
    <property type="entry name" value="Thioredoxin"/>
    <property type="match status" value="1"/>
</dbReference>
<organism evidence="2 3">
    <name type="scientific">Marinobacter zhejiangensis</name>
    <dbReference type="NCBI Taxonomy" id="488535"/>
    <lineage>
        <taxon>Bacteria</taxon>
        <taxon>Pseudomonadati</taxon>
        <taxon>Pseudomonadota</taxon>
        <taxon>Gammaproteobacteria</taxon>
        <taxon>Pseudomonadales</taxon>
        <taxon>Marinobacteraceae</taxon>
        <taxon>Marinobacter</taxon>
    </lineage>
</organism>
<dbReference type="STRING" id="488535.SAMN04487963_2106"/>
<dbReference type="InterPro" id="IPR013766">
    <property type="entry name" value="Thioredoxin_domain"/>
</dbReference>
<dbReference type="InterPro" id="IPR036249">
    <property type="entry name" value="Thioredoxin-like_sf"/>
</dbReference>
<dbReference type="Proteomes" id="UP000198519">
    <property type="component" value="Unassembled WGS sequence"/>
</dbReference>
<accession>A0A1I4Q0N0</accession>
<keyword evidence="3" id="KW-1185">Reference proteome</keyword>
<evidence type="ECO:0000313" key="3">
    <source>
        <dbReference type="Proteomes" id="UP000198519"/>
    </source>
</evidence>
<protein>
    <submittedName>
        <fullName evidence="2">Thioredoxin</fullName>
    </submittedName>
</protein>
<proteinExistence type="predicted"/>